<comment type="caution">
    <text evidence="3">The sequence shown here is derived from an EMBL/GenBank/DDBJ whole genome shotgun (WGS) entry which is preliminary data.</text>
</comment>
<dbReference type="InterPro" id="IPR006015">
    <property type="entry name" value="Universal_stress_UspA"/>
</dbReference>
<gene>
    <name evidence="3" type="ORF">BG61_38785</name>
</gene>
<dbReference type="Gene3D" id="3.40.50.620">
    <property type="entry name" value="HUPs"/>
    <property type="match status" value="1"/>
</dbReference>
<accession>A0A069PDP0</accession>
<dbReference type="RefSeq" id="WP_035938826.1">
    <property type="nucleotide sequence ID" value="NZ_CADFFX010000048.1"/>
</dbReference>
<name>A0A069PDP0_9BURK</name>
<protein>
    <submittedName>
        <fullName evidence="3">Universal stress protein UspA</fullName>
    </submittedName>
</protein>
<dbReference type="Pfam" id="PF00582">
    <property type="entry name" value="Usp"/>
    <property type="match status" value="1"/>
</dbReference>
<dbReference type="SUPFAM" id="SSF52402">
    <property type="entry name" value="Adenine nucleotide alpha hydrolases-like"/>
    <property type="match status" value="1"/>
</dbReference>
<feature type="domain" description="UspA" evidence="2">
    <location>
        <begin position="1"/>
        <end position="146"/>
    </location>
</feature>
<dbReference type="CDD" id="cd00293">
    <property type="entry name" value="USP-like"/>
    <property type="match status" value="1"/>
</dbReference>
<comment type="similarity">
    <text evidence="1">Belongs to the universal stress protein A family.</text>
</comment>
<dbReference type="PRINTS" id="PR01438">
    <property type="entry name" value="UNVRSLSTRESS"/>
</dbReference>
<sequence length="168" mass="18291">MYTRILAPIDGSPTSSHAFDEALKIARETGANLQPLFVIDRPPVAGDASTAFYPDIHEVFRKEGDALAADAAERMKRAGVPGVPRVVEVELTGDDLAQRILKSAEEYGADLVVMGTHGRRGWRRIVLGSVAEHFLRLACCPVLLVPHRTSESRAEDPVDHPATEKEPS</sequence>
<dbReference type="Proteomes" id="UP000027466">
    <property type="component" value="Unassembled WGS sequence"/>
</dbReference>
<dbReference type="EMBL" id="JFHC01000080">
    <property type="protein sequence ID" value="KDR38685.1"/>
    <property type="molecule type" value="Genomic_DNA"/>
</dbReference>
<dbReference type="InterPro" id="IPR014729">
    <property type="entry name" value="Rossmann-like_a/b/a_fold"/>
</dbReference>
<evidence type="ECO:0000313" key="4">
    <source>
        <dbReference type="Proteomes" id="UP000027466"/>
    </source>
</evidence>
<dbReference type="PANTHER" id="PTHR46268:SF15">
    <property type="entry name" value="UNIVERSAL STRESS PROTEIN HP_0031"/>
    <property type="match status" value="1"/>
</dbReference>
<keyword evidence="4" id="KW-1185">Reference proteome</keyword>
<organism evidence="3 4">
    <name type="scientific">Caballeronia glathei</name>
    <dbReference type="NCBI Taxonomy" id="60547"/>
    <lineage>
        <taxon>Bacteria</taxon>
        <taxon>Pseudomonadati</taxon>
        <taxon>Pseudomonadota</taxon>
        <taxon>Betaproteobacteria</taxon>
        <taxon>Burkholderiales</taxon>
        <taxon>Burkholderiaceae</taxon>
        <taxon>Caballeronia</taxon>
    </lineage>
</organism>
<reference evidence="3 4" key="1">
    <citation type="submission" date="2014-03" db="EMBL/GenBank/DDBJ databases">
        <title>Draft Genome Sequences of Four Burkholderia Strains.</title>
        <authorList>
            <person name="Liu X.Y."/>
            <person name="Li C.X."/>
            <person name="Xu J.H."/>
        </authorList>
    </citation>
    <scope>NUCLEOTIDE SEQUENCE [LARGE SCALE GENOMIC DNA]</scope>
    <source>
        <strain evidence="3 4">DSM 50014</strain>
    </source>
</reference>
<dbReference type="InterPro" id="IPR006016">
    <property type="entry name" value="UspA"/>
</dbReference>
<proteinExistence type="inferred from homology"/>
<dbReference type="AlphaFoldDB" id="A0A069PDP0"/>
<evidence type="ECO:0000259" key="2">
    <source>
        <dbReference type="Pfam" id="PF00582"/>
    </source>
</evidence>
<evidence type="ECO:0000256" key="1">
    <source>
        <dbReference type="ARBA" id="ARBA00008791"/>
    </source>
</evidence>
<evidence type="ECO:0000313" key="3">
    <source>
        <dbReference type="EMBL" id="KDR38685.1"/>
    </source>
</evidence>
<dbReference type="STRING" id="60547.GCA_000751215_06041"/>
<dbReference type="PANTHER" id="PTHR46268">
    <property type="entry name" value="STRESS RESPONSE PROTEIN NHAX"/>
    <property type="match status" value="1"/>
</dbReference>